<gene>
    <name evidence="3" type="ORF">Tci_427396</name>
</gene>
<evidence type="ECO:0000259" key="2">
    <source>
        <dbReference type="Pfam" id="PF17919"/>
    </source>
</evidence>
<evidence type="ECO:0000313" key="3">
    <source>
        <dbReference type="EMBL" id="GEY55422.1"/>
    </source>
</evidence>
<dbReference type="Gene3D" id="3.10.10.10">
    <property type="entry name" value="HIV Type 1 Reverse Transcriptase, subunit A, domain 1"/>
    <property type="match status" value="1"/>
</dbReference>
<name>A0A699HQ13_TANCI</name>
<keyword evidence="3" id="KW-0808">Transferase</keyword>
<evidence type="ECO:0000256" key="1">
    <source>
        <dbReference type="SAM" id="MobiDB-lite"/>
    </source>
</evidence>
<dbReference type="PANTHER" id="PTHR34072">
    <property type="entry name" value="ENZYMATIC POLYPROTEIN-RELATED"/>
    <property type="match status" value="1"/>
</dbReference>
<proteinExistence type="predicted"/>
<feature type="domain" description="Reverse transcriptase/retrotransposon-derived protein RNase H-like" evidence="2">
    <location>
        <begin position="349"/>
        <end position="398"/>
    </location>
</feature>
<feature type="region of interest" description="Disordered" evidence="1">
    <location>
        <begin position="53"/>
        <end position="83"/>
    </location>
</feature>
<dbReference type="InterPro" id="IPR041577">
    <property type="entry name" value="RT_RNaseH_2"/>
</dbReference>
<protein>
    <submittedName>
        <fullName evidence="3">Reverse transcriptase domain-containing protein</fullName>
    </submittedName>
</protein>
<reference evidence="3" key="1">
    <citation type="journal article" date="2019" name="Sci. Rep.">
        <title>Draft genome of Tanacetum cinerariifolium, the natural source of mosquito coil.</title>
        <authorList>
            <person name="Yamashiro T."/>
            <person name="Shiraishi A."/>
            <person name="Satake H."/>
            <person name="Nakayama K."/>
        </authorList>
    </citation>
    <scope>NUCLEOTIDE SEQUENCE</scope>
</reference>
<dbReference type="AlphaFoldDB" id="A0A699HQ13"/>
<dbReference type="Pfam" id="PF17919">
    <property type="entry name" value="RT_RNaseH_2"/>
    <property type="match status" value="1"/>
</dbReference>
<keyword evidence="3" id="KW-0548">Nucleotidyltransferase</keyword>
<accession>A0A699HQ13</accession>
<comment type="caution">
    <text evidence="3">The sequence shown here is derived from an EMBL/GenBank/DDBJ whole genome shotgun (WGS) entry which is preliminary data.</text>
</comment>
<dbReference type="InterPro" id="IPR043502">
    <property type="entry name" value="DNA/RNA_pol_sf"/>
</dbReference>
<dbReference type="PANTHER" id="PTHR34072:SF44">
    <property type="entry name" value="RNA-DIRECTED DNA POLYMERASE"/>
    <property type="match status" value="1"/>
</dbReference>
<dbReference type="EMBL" id="BKCJ010188447">
    <property type="protein sequence ID" value="GEY55422.1"/>
    <property type="molecule type" value="Genomic_DNA"/>
</dbReference>
<feature type="compositionally biased region" description="Basic and acidic residues" evidence="1">
    <location>
        <begin position="59"/>
        <end position="83"/>
    </location>
</feature>
<keyword evidence="3" id="KW-0695">RNA-directed DNA polymerase</keyword>
<dbReference type="SUPFAM" id="SSF56672">
    <property type="entry name" value="DNA/RNA polymerases"/>
    <property type="match status" value="1"/>
</dbReference>
<dbReference type="GO" id="GO:0003964">
    <property type="term" value="F:RNA-directed DNA polymerase activity"/>
    <property type="evidence" value="ECO:0007669"/>
    <property type="project" value="UniProtKB-KW"/>
</dbReference>
<organism evidence="3">
    <name type="scientific">Tanacetum cinerariifolium</name>
    <name type="common">Dalmatian daisy</name>
    <name type="synonym">Chrysanthemum cinerariifolium</name>
    <dbReference type="NCBI Taxonomy" id="118510"/>
    <lineage>
        <taxon>Eukaryota</taxon>
        <taxon>Viridiplantae</taxon>
        <taxon>Streptophyta</taxon>
        <taxon>Embryophyta</taxon>
        <taxon>Tracheophyta</taxon>
        <taxon>Spermatophyta</taxon>
        <taxon>Magnoliopsida</taxon>
        <taxon>eudicotyledons</taxon>
        <taxon>Gunneridae</taxon>
        <taxon>Pentapetalae</taxon>
        <taxon>asterids</taxon>
        <taxon>campanulids</taxon>
        <taxon>Asterales</taxon>
        <taxon>Asteraceae</taxon>
        <taxon>Asteroideae</taxon>
        <taxon>Anthemideae</taxon>
        <taxon>Anthemidinae</taxon>
        <taxon>Tanacetum</taxon>
    </lineage>
</organism>
<sequence length="532" mass="60802">MAVIRNNLGWKVKDLRGMTFEEVEAKFNSVCKQMENFIPMGSKEEAGRIKRKGINLEQESAKKQKSSEEFTKEAKSPEEVPEEKVKEMMNSVPTEEVYVEALQVKHPIIDWKESVNQVNLIDVASEEYAQEVLKFLDSSTSGNPTPSDPIIASSSPSFTSFDGSDFILEEIETFLRTPKELSTLDDDFDPEGDIALIEKLLNENPCLNLPPMKNKGLEQANVTMTKPSTEETPELELKDLPSHLEYAFLEGTDKLPDDFKPAIQHQRRVNPKIHEVIKKEVIKLLDAGLIYPISDSPWEKCHFMIKEGIVLGHKIYKSGIEVDIAIVDVIAKLPHPTSVKEKESPFIFSKECIKAFNILKKKLTEALILVASDWDLPFEIMCDASDFTVGAVLGQQFDVIIRDKKEGENLAADHLSRLENPHKGRRSYLKEHQEMDHQYPTVAKIPVLDTGKFEQWQFWIQQYLQHEHYDLWEVIEFRDSYVVPANTTTTDTTSGEKSRRTVTLTAEYMHRKKNDVKARTTLLLSLLDEHQL</sequence>